<dbReference type="EMBL" id="JXMW01000006">
    <property type="protein sequence ID" value="OQD59026.1"/>
    <property type="molecule type" value="Genomic_DNA"/>
</dbReference>
<name>A0A1V6N3F1_METAZ</name>
<comment type="caution">
    <text evidence="1">The sequence shown here is derived from an EMBL/GenBank/DDBJ whole genome shotgun (WGS) entry which is preliminary data.</text>
</comment>
<reference evidence="1 2" key="1">
    <citation type="submission" date="2014-12" db="EMBL/GenBank/DDBJ databases">
        <title>Genome sequence of Methanobrevibacter arboriphilicus DH1, DSM1125.</title>
        <authorList>
            <person name="Poehlein A."/>
            <person name="Thauer R.K."/>
            <person name="Seedorf H."/>
            <person name="Daniel R."/>
        </authorList>
    </citation>
    <scope>NUCLEOTIDE SEQUENCE [LARGE SCALE GENOMIC DNA]</scope>
    <source>
        <strain evidence="1 2">DH1</strain>
    </source>
</reference>
<sequence length="287" mass="34024">MKSNSHYKSENITIEDIVNCLNDLESIDSFFILERGDCSYLQCINYKGHLLIEERVYKDNSFKHYVLGHDYITFNENEVKKDGIFDTDESMMFNIGHENKKSYFNNNRLAIDDKFFKRFSNELFSLEETISTFTNYYTNIPFEFITKRDITHEFGELEKGFIFIKWLNSAVDNFKEDLDEFITIIEPFIIDELKKDCIGRKIVFDEKMSERLNFPENEDINNEDINNEDINGNSIKCSVFQVIDVFWAAESIIEIAKKYEFIHDIVIFKKKSLEDIELIKISIEDFS</sequence>
<proteinExistence type="predicted"/>
<dbReference type="Proteomes" id="UP000191661">
    <property type="component" value="Unassembled WGS sequence"/>
</dbReference>
<dbReference type="AlphaFoldDB" id="A0A1V6N3F1"/>
<protein>
    <submittedName>
        <fullName evidence="1">Uncharacterized protein</fullName>
    </submittedName>
</protein>
<keyword evidence="2" id="KW-1185">Reference proteome</keyword>
<evidence type="ECO:0000313" key="1">
    <source>
        <dbReference type="EMBL" id="OQD59026.1"/>
    </source>
</evidence>
<accession>A0A1V6N3F1</accession>
<gene>
    <name evidence="1" type="ORF">MBBAR_6c01360</name>
</gene>
<evidence type="ECO:0000313" key="2">
    <source>
        <dbReference type="Proteomes" id="UP000191661"/>
    </source>
</evidence>
<dbReference type="OrthoDB" id="76428at2157"/>
<dbReference type="RefSeq" id="WP_080460082.1">
    <property type="nucleotide sequence ID" value="NZ_JXMW01000006.1"/>
</dbReference>
<organism evidence="1 2">
    <name type="scientific">Methanobrevibacter arboriphilus JCM 13429 = DSM 1125</name>
    <dbReference type="NCBI Taxonomy" id="1300164"/>
    <lineage>
        <taxon>Archaea</taxon>
        <taxon>Methanobacteriati</taxon>
        <taxon>Methanobacteriota</taxon>
        <taxon>Methanomada group</taxon>
        <taxon>Methanobacteria</taxon>
        <taxon>Methanobacteriales</taxon>
        <taxon>Methanobacteriaceae</taxon>
        <taxon>Methanobrevibacter</taxon>
    </lineage>
</organism>